<organism evidence="6 7">
    <name type="scientific">Karelsulcia muelleri (strain GWSS)</name>
    <name type="common">Sulcia muelleri</name>
    <dbReference type="NCBI Taxonomy" id="444179"/>
    <lineage>
        <taxon>Bacteria</taxon>
        <taxon>Pseudomonadati</taxon>
        <taxon>Bacteroidota</taxon>
        <taxon>Flavobacteriia</taxon>
        <taxon>Flavobacteriales</taxon>
        <taxon>Candidatus Karelsulcia</taxon>
    </lineage>
</organism>
<sequence>MIYIKPFKNSSTSKTDQIEKMFDIISYKYDLINKFISLGNDIKWRKKFSDIIVNYNPKNVLDLATGTGIIPIIIANKKNISILGLDISKYMINICYKKITNKILYRNIKFIKADCQKIFFIKKNKFDIVTIVFGIRNIENINNLLKEVYRVLNYNGILMILEFSNPNKDFFNKIYKFYSKYILLNIVKVFTKNLYAYKYLLKSIDFFTKNVSIKNLLKKFNFKNFKLLKLNHGIVSIYIANK</sequence>
<gene>
    <name evidence="6" type="primary">ubiE</name>
    <name evidence="5" type="synonym">menG</name>
    <name evidence="6" type="ordered locus">SMGWSS_216</name>
</gene>
<comment type="caution">
    <text evidence="5">Lacks conserved residue(s) required for the propagation of feature annotation.</text>
</comment>
<evidence type="ECO:0000256" key="4">
    <source>
        <dbReference type="ARBA" id="ARBA00022691"/>
    </source>
</evidence>
<dbReference type="UniPathway" id="UPA00079">
    <property type="reaction ID" value="UER00169"/>
</dbReference>
<dbReference type="InterPro" id="IPR023576">
    <property type="entry name" value="UbiE/COQ5_MeTrFase_CS"/>
</dbReference>
<evidence type="ECO:0000256" key="1">
    <source>
        <dbReference type="ARBA" id="ARBA00022428"/>
    </source>
</evidence>
<evidence type="ECO:0000256" key="2">
    <source>
        <dbReference type="ARBA" id="ARBA00022603"/>
    </source>
</evidence>
<evidence type="ECO:0000256" key="5">
    <source>
        <dbReference type="HAMAP-Rule" id="MF_01813"/>
    </source>
</evidence>
<accession>A8Z662</accession>
<comment type="catalytic activity">
    <reaction evidence="5">
        <text>a 2-demethylmenaquinol + S-adenosyl-L-methionine = a menaquinol + S-adenosyl-L-homocysteine + H(+)</text>
        <dbReference type="Rhea" id="RHEA:42640"/>
        <dbReference type="Rhea" id="RHEA-COMP:9539"/>
        <dbReference type="Rhea" id="RHEA-COMP:9563"/>
        <dbReference type="ChEBI" id="CHEBI:15378"/>
        <dbReference type="ChEBI" id="CHEBI:18151"/>
        <dbReference type="ChEBI" id="CHEBI:55437"/>
        <dbReference type="ChEBI" id="CHEBI:57856"/>
        <dbReference type="ChEBI" id="CHEBI:59789"/>
        <dbReference type="EC" id="2.1.1.163"/>
    </reaction>
</comment>
<keyword evidence="6" id="KW-0830">Ubiquinone</keyword>
<comment type="similarity">
    <text evidence="5">Belongs to the class I-like SAM-binding methyltransferase superfamily. MenG/UbiE family.</text>
</comment>
<evidence type="ECO:0000313" key="6">
    <source>
        <dbReference type="EMBL" id="ABS30613.1"/>
    </source>
</evidence>
<dbReference type="STRING" id="444179.SMGWSS_216"/>
<dbReference type="PANTHER" id="PTHR43591">
    <property type="entry name" value="METHYLTRANSFERASE"/>
    <property type="match status" value="1"/>
</dbReference>
<dbReference type="GO" id="GO:0043770">
    <property type="term" value="F:demethylmenaquinone methyltransferase activity"/>
    <property type="evidence" value="ECO:0007669"/>
    <property type="project" value="UniProtKB-UniRule"/>
</dbReference>
<dbReference type="SUPFAM" id="SSF53335">
    <property type="entry name" value="S-adenosyl-L-methionine-dependent methyltransferases"/>
    <property type="match status" value="1"/>
</dbReference>
<keyword evidence="4 5" id="KW-0949">S-adenosyl-L-methionine</keyword>
<dbReference type="AlphaFoldDB" id="A8Z662"/>
<feature type="binding site" evidence="5">
    <location>
        <begin position="114"/>
        <end position="115"/>
    </location>
    <ligand>
        <name>S-adenosyl-L-methionine</name>
        <dbReference type="ChEBI" id="CHEBI:59789"/>
    </ligand>
</feature>
<dbReference type="NCBIfam" id="TIGR01934">
    <property type="entry name" value="MenG_MenH_UbiE"/>
    <property type="match status" value="1"/>
</dbReference>
<evidence type="ECO:0000313" key="7">
    <source>
        <dbReference type="Proteomes" id="UP000000781"/>
    </source>
</evidence>
<dbReference type="EMBL" id="CP000770">
    <property type="protein sequence ID" value="ABS30613.1"/>
    <property type="molecule type" value="Genomic_DNA"/>
</dbReference>
<dbReference type="PROSITE" id="PS51608">
    <property type="entry name" value="SAM_MT_UBIE"/>
    <property type="match status" value="1"/>
</dbReference>
<proteinExistence type="inferred from homology"/>
<keyword evidence="1 5" id="KW-0474">Menaquinone biosynthesis</keyword>
<reference evidence="6 7" key="1">
    <citation type="journal article" date="2007" name="Proc. Natl. Acad. Sci. U.S.A.">
        <title>Parallel genomic evolution and metabolic interdependence in an ancient symbiosis.</title>
        <authorList>
            <person name="McCutcheon J.P."/>
            <person name="Moran N.A."/>
        </authorList>
    </citation>
    <scope>NUCLEOTIDE SEQUENCE [LARGE SCALE GENOMIC DNA]</scope>
    <source>
        <strain evidence="6 7">GWSS</strain>
    </source>
</reference>
<dbReference type="PANTHER" id="PTHR43591:SF24">
    <property type="entry name" value="2-METHOXY-6-POLYPRENYL-1,4-BENZOQUINOL METHYLASE, MITOCHONDRIAL"/>
    <property type="match status" value="1"/>
</dbReference>
<dbReference type="Pfam" id="PF01209">
    <property type="entry name" value="Ubie_methyltran"/>
    <property type="match status" value="1"/>
</dbReference>
<dbReference type="Gene3D" id="3.40.50.150">
    <property type="entry name" value="Vaccinia Virus protein VP39"/>
    <property type="match status" value="1"/>
</dbReference>
<comment type="pathway">
    <text evidence="5">Quinol/quinone metabolism; menaquinone biosynthesis; menaquinol from 1,4-dihydroxy-2-naphthoate: step 2/2.</text>
</comment>
<dbReference type="Proteomes" id="UP000000781">
    <property type="component" value="Chromosome"/>
</dbReference>
<dbReference type="InterPro" id="IPR029063">
    <property type="entry name" value="SAM-dependent_MTases_sf"/>
</dbReference>
<dbReference type="GO" id="GO:0032259">
    <property type="term" value="P:methylation"/>
    <property type="evidence" value="ECO:0007669"/>
    <property type="project" value="UniProtKB-KW"/>
</dbReference>
<dbReference type="CDD" id="cd02440">
    <property type="entry name" value="AdoMet_MTases"/>
    <property type="match status" value="1"/>
</dbReference>
<dbReference type="EC" id="2.1.1.163" evidence="5"/>
<dbReference type="HAMAP" id="MF_01813">
    <property type="entry name" value="MenG_UbiE_methyltr"/>
    <property type="match status" value="1"/>
</dbReference>
<feature type="binding site" evidence="5">
    <location>
        <position position="86"/>
    </location>
    <ligand>
        <name>S-adenosyl-L-methionine</name>
        <dbReference type="ChEBI" id="CHEBI:59789"/>
    </ligand>
</feature>
<keyword evidence="3 5" id="KW-0808">Transferase</keyword>
<dbReference type="GO" id="GO:0009234">
    <property type="term" value="P:menaquinone biosynthetic process"/>
    <property type="evidence" value="ECO:0007669"/>
    <property type="project" value="UniProtKB-UniRule"/>
</dbReference>
<feature type="binding site" evidence="5">
    <location>
        <position position="67"/>
    </location>
    <ligand>
        <name>S-adenosyl-L-methionine</name>
        <dbReference type="ChEBI" id="CHEBI:59789"/>
    </ligand>
</feature>
<dbReference type="HOGENOM" id="CLU_037990_0_0_10"/>
<keyword evidence="2 5" id="KW-0489">Methyltransferase</keyword>
<dbReference type="PROSITE" id="PS01183">
    <property type="entry name" value="UBIE_1"/>
    <property type="match status" value="1"/>
</dbReference>
<dbReference type="InterPro" id="IPR004033">
    <property type="entry name" value="UbiE/COQ5_MeTrFase"/>
</dbReference>
<dbReference type="KEGG" id="smg:SMGWSS_216"/>
<comment type="function">
    <text evidence="5">Methyltransferase required for the conversion of demethylmenaquinol (DMKH2) to menaquinol (MKH2).</text>
</comment>
<protein>
    <recommendedName>
        <fullName evidence="5">Demethylmenaquinone methyltransferase</fullName>
        <ecNumber evidence="5">2.1.1.163</ecNumber>
    </recommendedName>
</protein>
<evidence type="ECO:0000256" key="3">
    <source>
        <dbReference type="ARBA" id="ARBA00022679"/>
    </source>
</evidence>
<name>A8Z662_KARMG</name>